<proteinExistence type="predicted"/>
<organism evidence="2 3">
    <name type="scientific">Puccinia sorghi</name>
    <dbReference type="NCBI Taxonomy" id="27349"/>
    <lineage>
        <taxon>Eukaryota</taxon>
        <taxon>Fungi</taxon>
        <taxon>Dikarya</taxon>
        <taxon>Basidiomycota</taxon>
        <taxon>Pucciniomycotina</taxon>
        <taxon>Pucciniomycetes</taxon>
        <taxon>Pucciniales</taxon>
        <taxon>Pucciniaceae</taxon>
        <taxon>Puccinia</taxon>
    </lineage>
</organism>
<name>A0A0L6UDI3_9BASI</name>
<evidence type="ECO:0000256" key="1">
    <source>
        <dbReference type="SAM" id="MobiDB-lite"/>
    </source>
</evidence>
<evidence type="ECO:0000313" key="3">
    <source>
        <dbReference type="Proteomes" id="UP000037035"/>
    </source>
</evidence>
<evidence type="ECO:0000313" key="2">
    <source>
        <dbReference type="EMBL" id="KNZ46613.1"/>
    </source>
</evidence>
<dbReference type="EMBL" id="LAVV01012517">
    <property type="protein sequence ID" value="KNZ46613.1"/>
    <property type="molecule type" value="Genomic_DNA"/>
</dbReference>
<comment type="caution">
    <text evidence="2">The sequence shown here is derived from an EMBL/GenBank/DDBJ whole genome shotgun (WGS) entry which is preliminary data.</text>
</comment>
<gene>
    <name evidence="2" type="ORF">VP01_711g4</name>
</gene>
<dbReference type="PANTHER" id="PTHR47501:SF5">
    <property type="entry name" value="HAT C-TERMINAL DIMERISATION DOMAIN-CONTAINING PROTEIN"/>
    <property type="match status" value="1"/>
</dbReference>
<dbReference type="Proteomes" id="UP000037035">
    <property type="component" value="Unassembled WGS sequence"/>
</dbReference>
<dbReference type="PANTHER" id="PTHR47501">
    <property type="entry name" value="TRANSPOSASE-RELATED"/>
    <property type="match status" value="1"/>
</dbReference>
<reference evidence="2 3" key="1">
    <citation type="submission" date="2015-08" db="EMBL/GenBank/DDBJ databases">
        <title>Next Generation Sequencing and Analysis of the Genome of Puccinia sorghi L Schw, the Causal Agent of Maize Common Rust.</title>
        <authorList>
            <person name="Rochi L."/>
            <person name="Burguener G."/>
            <person name="Darino M."/>
            <person name="Turjanski A."/>
            <person name="Kreff E."/>
            <person name="Dieguez M.J."/>
            <person name="Sacco F."/>
        </authorList>
    </citation>
    <scope>NUCLEOTIDE SEQUENCE [LARGE SCALE GENOMIC DNA]</scope>
    <source>
        <strain evidence="2 3">RO10H11247</strain>
    </source>
</reference>
<keyword evidence="3" id="KW-1185">Reference proteome</keyword>
<feature type="compositionally biased region" description="Basic and acidic residues" evidence="1">
    <location>
        <begin position="125"/>
        <end position="135"/>
    </location>
</feature>
<dbReference type="VEuPathDB" id="FungiDB:VP01_711g4"/>
<dbReference type="AlphaFoldDB" id="A0A0L6UDI3"/>
<protein>
    <submittedName>
        <fullName evidence="2">Uncharacterized protein</fullName>
    </submittedName>
</protein>
<sequence length="270" mass="30797">MNKKGKKTAKNPTCYQSSQVINLAQDLDKENSKVKCKPQRRDPDFYDVKNFVSEQYFCKGDPDNKPLSTYKCLWYMKAVCESGSSLLNLLTHQDGSCQTGRVSDGCPQHQKAIDKGSNLPATSLHDSKTKTDTKEGSISSHFNQAENSDKKNLNRILSMLIFSFQYCEPGSELFKQKWAATSGCVIYLNLQEVLNYLNVCHSLHYQNFLLKFNLIHDVWKTKGKHFGFIGASVSFIDNDWNYIIQHLSLKLVSWHHKHHPKRGGTDCILP</sequence>
<dbReference type="OrthoDB" id="2505040at2759"/>
<accession>A0A0L6UDI3</accession>
<feature type="region of interest" description="Disordered" evidence="1">
    <location>
        <begin position="108"/>
        <end position="140"/>
    </location>
</feature>